<keyword evidence="8" id="KW-0645">Protease</keyword>
<feature type="compositionally biased region" description="Low complexity" evidence="16">
    <location>
        <begin position="146"/>
        <end position="157"/>
    </location>
</feature>
<comment type="similarity">
    <text evidence="4">Belongs to the peptidase S9B family.</text>
</comment>
<keyword evidence="11" id="KW-0720">Serine protease</keyword>
<name>A0AA38XJ71_9EURO</name>
<evidence type="ECO:0000256" key="2">
    <source>
        <dbReference type="ARBA" id="ARBA00002218"/>
    </source>
</evidence>
<dbReference type="Pfam" id="PF00930">
    <property type="entry name" value="DPPIV_N"/>
    <property type="match status" value="1"/>
</dbReference>
<dbReference type="AlphaFoldDB" id="A0AA38XJ71"/>
<dbReference type="InterPro" id="IPR029058">
    <property type="entry name" value="AB_hydrolase_fold"/>
</dbReference>
<dbReference type="Proteomes" id="UP001172673">
    <property type="component" value="Unassembled WGS sequence"/>
</dbReference>
<comment type="catalytic activity">
    <reaction evidence="1">
        <text>Release of an N-terminal dipeptide, Xaa-Yaa-|-Zaa-, from a polypeptide, preferentially when Yaa is Pro, provided Zaa is neither Pro nor hydroxyproline.</text>
        <dbReference type="EC" id="3.4.14.5"/>
    </reaction>
</comment>
<evidence type="ECO:0000259" key="18">
    <source>
        <dbReference type="Pfam" id="PF00326"/>
    </source>
</evidence>
<feature type="transmembrane region" description="Helical" evidence="17">
    <location>
        <begin position="207"/>
        <end position="226"/>
    </location>
</feature>
<dbReference type="PANTHER" id="PTHR11731:SF200">
    <property type="entry name" value="DIPEPTIDYL PEPTIDASE 10, ISOFORM B"/>
    <property type="match status" value="1"/>
</dbReference>
<reference evidence="20" key="1">
    <citation type="submission" date="2022-10" db="EMBL/GenBank/DDBJ databases">
        <title>Culturing micro-colonial fungi from biological soil crusts in the Mojave desert and describing Neophaeococcomyces mojavensis, and introducing the new genera and species Taxawa tesnikishii.</title>
        <authorList>
            <person name="Kurbessoian T."/>
            <person name="Stajich J.E."/>
        </authorList>
    </citation>
    <scope>NUCLEOTIDE SEQUENCE</scope>
    <source>
        <strain evidence="20">TK_41</strain>
    </source>
</reference>
<dbReference type="GO" id="GO:0004177">
    <property type="term" value="F:aminopeptidase activity"/>
    <property type="evidence" value="ECO:0007669"/>
    <property type="project" value="UniProtKB-KW"/>
</dbReference>
<comment type="caution">
    <text evidence="20">The sequence shown here is derived from an EMBL/GenBank/DDBJ whole genome shotgun (WGS) entry which is preliminary data.</text>
</comment>
<dbReference type="Pfam" id="PF00326">
    <property type="entry name" value="Peptidase_S9"/>
    <property type="match status" value="1"/>
</dbReference>
<feature type="region of interest" description="Disordered" evidence="16">
    <location>
        <begin position="105"/>
        <end position="124"/>
    </location>
</feature>
<comment type="function">
    <text evidence="2">Type IV dipeptidyl-peptidase which removes N-terminal dipeptides sequentially from polypeptides having unsubstituted N-termini provided that the penultimate residue is proline.</text>
</comment>
<feature type="domain" description="Dipeptidylpeptidase IV N-terminal" evidence="19">
    <location>
        <begin position="335"/>
        <end position="708"/>
    </location>
</feature>
<protein>
    <recommendedName>
        <fullName evidence="5">dipeptidyl-peptidase IV</fullName>
        <ecNumber evidence="5">3.4.14.5</ecNumber>
    </recommendedName>
</protein>
<evidence type="ECO:0000256" key="7">
    <source>
        <dbReference type="ARBA" id="ARBA00022554"/>
    </source>
</evidence>
<keyword evidence="6" id="KW-0031">Aminopeptidase</keyword>
<dbReference type="SUPFAM" id="SSF53474">
    <property type="entry name" value="alpha/beta-Hydrolases"/>
    <property type="match status" value="1"/>
</dbReference>
<evidence type="ECO:0000256" key="3">
    <source>
        <dbReference type="ARBA" id="ARBA00004576"/>
    </source>
</evidence>
<feature type="compositionally biased region" description="Polar residues" evidence="16">
    <location>
        <begin position="28"/>
        <end position="37"/>
    </location>
</feature>
<keyword evidence="10" id="KW-0378">Hydrolase</keyword>
<feature type="region of interest" description="Disordered" evidence="16">
    <location>
        <begin position="129"/>
        <end position="190"/>
    </location>
</feature>
<evidence type="ECO:0000256" key="11">
    <source>
        <dbReference type="ARBA" id="ARBA00022825"/>
    </source>
</evidence>
<keyword evidence="7" id="KW-0926">Vacuole</keyword>
<dbReference type="Gene3D" id="3.40.50.1820">
    <property type="entry name" value="alpha/beta hydrolase"/>
    <property type="match status" value="1"/>
</dbReference>
<evidence type="ECO:0000256" key="15">
    <source>
        <dbReference type="ARBA" id="ARBA00023180"/>
    </source>
</evidence>
<dbReference type="GO" id="GO:0005774">
    <property type="term" value="C:vacuolar membrane"/>
    <property type="evidence" value="ECO:0007669"/>
    <property type="project" value="UniProtKB-SubCell"/>
</dbReference>
<evidence type="ECO:0000256" key="9">
    <source>
        <dbReference type="ARBA" id="ARBA00022692"/>
    </source>
</evidence>
<evidence type="ECO:0000256" key="8">
    <source>
        <dbReference type="ARBA" id="ARBA00022670"/>
    </source>
</evidence>
<dbReference type="InterPro" id="IPR001375">
    <property type="entry name" value="Peptidase_S9_cat"/>
</dbReference>
<feature type="domain" description="Peptidase S9 prolyl oligopeptidase catalytic" evidence="18">
    <location>
        <begin position="792"/>
        <end position="997"/>
    </location>
</feature>
<evidence type="ECO:0000256" key="5">
    <source>
        <dbReference type="ARBA" id="ARBA00012062"/>
    </source>
</evidence>
<evidence type="ECO:0000313" key="20">
    <source>
        <dbReference type="EMBL" id="KAJ9614404.1"/>
    </source>
</evidence>
<feature type="region of interest" description="Disordered" evidence="16">
    <location>
        <begin position="1"/>
        <end position="50"/>
    </location>
</feature>
<keyword evidence="21" id="KW-1185">Reference proteome</keyword>
<evidence type="ECO:0000256" key="6">
    <source>
        <dbReference type="ARBA" id="ARBA00022438"/>
    </source>
</evidence>
<evidence type="ECO:0000256" key="4">
    <source>
        <dbReference type="ARBA" id="ARBA00006150"/>
    </source>
</evidence>
<evidence type="ECO:0000256" key="12">
    <source>
        <dbReference type="ARBA" id="ARBA00022968"/>
    </source>
</evidence>
<proteinExistence type="inferred from homology"/>
<dbReference type="InterPro" id="IPR050278">
    <property type="entry name" value="Serine_Prot_S9B/DPPIV"/>
</dbReference>
<sequence>MDSPATPCRTPSPAQPAAASPSQSSSSNKRAQNSSEAGTLRIITDLHTKEVPFVSPRKRVAAAPRRDLDGAVSPFTFQPLTPCPDNPVLSHSRSTSLAFNYNIFNTSPRRLPPTPRMGTRPEEQETLISRADRSSEDGYPRPSQDSVTTTSTASLVLENLNAYHPGEKRPGETDYRDDESDPELPRFKDKNYTIGGQRMSRGLKRTIWIVSAVAIIGWGLALAVFVTGGRYKHASTLDYDHETPIKSSGKKVTMEQIRSGQWQPNYAHIEWIAGPNGEDGLLLEINQPNKDFLVVEDIRSRTSSAAKGMKPKTLVKSGYFKYDGRQLYASETWVSPNMKKVLLMTSPEKVFRHSFLGLYFILDVETQSVKPLDPGLPDRKIQLAQWSPQSDSIVFTRDNNLFLRSLASQQVTTITTDGGPEYFYGIPDWAYEEEVFGTNSATWWARDGQYLAFLRTNETTVPDYPVQFFLSRPSGKKPIEGLENYPEVKEIKYPKSGAPNPVVDVLFYDIAKQEVFSVNIEGGFPDNTRIIFNIVFADNQKVLVSESNRESDRVRVVLVDVAAQSGHTVRTIDLKDVDGGWIEPTQHTKYIPADPENGRPDDGYVDVVVSDNGNHLGYFTPLNSSTPIMLTRGDWEVDGGPAGVDLKHNLVYFDAAKEAPTQRHVYSVKLDGTGMESLVPTDLPAYYETSFSNEAGFVVLKNTGPNIPNQRVISTPVNSETIDETLEDNKELAKMASSHELPHQIFQNVTIDGYTLQVVERRPPHFDPKKQYPVLFYLYGGPGSQMVNRRFHVDFQSYIASSLGYIVVTVDGRGTGFIGRKARTIIRENLGSYEAHDQIATAKIWAKKSYVDAERMAIWGWSYGGFMTLKVLETDAGETFKYGMAVAPVTDWRFYDSIYTERYMRTPQDNPSGYDKSAISNVTAIAQNVRFLIMHGVADDNVHMQNTLTLLDKFDLAGIENYDVHFFPDSDHSIAFHNANNVVYDKLGKWLVNAFNGEWYRTEDPRPLEVGESSGLDLGEKRKS</sequence>
<evidence type="ECO:0000259" key="19">
    <source>
        <dbReference type="Pfam" id="PF00930"/>
    </source>
</evidence>
<keyword evidence="14 17" id="KW-0472">Membrane</keyword>
<organism evidence="20 21">
    <name type="scientific">Cladophialophora chaetospira</name>
    <dbReference type="NCBI Taxonomy" id="386627"/>
    <lineage>
        <taxon>Eukaryota</taxon>
        <taxon>Fungi</taxon>
        <taxon>Dikarya</taxon>
        <taxon>Ascomycota</taxon>
        <taxon>Pezizomycotina</taxon>
        <taxon>Eurotiomycetes</taxon>
        <taxon>Chaetothyriomycetidae</taxon>
        <taxon>Chaetothyriales</taxon>
        <taxon>Herpotrichiellaceae</taxon>
        <taxon>Cladophialophora</taxon>
    </lineage>
</organism>
<dbReference type="SUPFAM" id="SSF82171">
    <property type="entry name" value="DPP6 N-terminal domain-like"/>
    <property type="match status" value="1"/>
</dbReference>
<comment type="subcellular location">
    <subcellularLocation>
        <location evidence="3">Vacuole membrane</location>
        <topology evidence="3">Single-pass type II membrane protein</topology>
    </subcellularLocation>
</comment>
<dbReference type="GO" id="GO:0008236">
    <property type="term" value="F:serine-type peptidase activity"/>
    <property type="evidence" value="ECO:0007669"/>
    <property type="project" value="UniProtKB-KW"/>
</dbReference>
<keyword evidence="15" id="KW-0325">Glycoprotein</keyword>
<dbReference type="GO" id="GO:0006508">
    <property type="term" value="P:proteolysis"/>
    <property type="evidence" value="ECO:0007669"/>
    <property type="project" value="UniProtKB-KW"/>
</dbReference>
<keyword evidence="13 17" id="KW-1133">Transmembrane helix</keyword>
<keyword evidence="9 17" id="KW-0812">Transmembrane</keyword>
<dbReference type="EC" id="3.4.14.5" evidence="5"/>
<feature type="compositionally biased region" description="Low complexity" evidence="16">
    <location>
        <begin position="11"/>
        <end position="27"/>
    </location>
</feature>
<keyword evidence="12" id="KW-0735">Signal-anchor</keyword>
<evidence type="ECO:0000256" key="16">
    <source>
        <dbReference type="SAM" id="MobiDB-lite"/>
    </source>
</evidence>
<accession>A0AA38XJ71</accession>
<evidence type="ECO:0000313" key="21">
    <source>
        <dbReference type="Proteomes" id="UP001172673"/>
    </source>
</evidence>
<evidence type="ECO:0000256" key="14">
    <source>
        <dbReference type="ARBA" id="ARBA00023136"/>
    </source>
</evidence>
<dbReference type="GO" id="GO:0008239">
    <property type="term" value="F:dipeptidyl-peptidase activity"/>
    <property type="evidence" value="ECO:0007669"/>
    <property type="project" value="UniProtKB-EC"/>
</dbReference>
<dbReference type="FunFam" id="3.40.50.1820:FF:000003">
    <property type="entry name" value="Dipeptidyl peptidase 4"/>
    <property type="match status" value="1"/>
</dbReference>
<dbReference type="EMBL" id="JAPDRK010000003">
    <property type="protein sequence ID" value="KAJ9614404.1"/>
    <property type="molecule type" value="Genomic_DNA"/>
</dbReference>
<feature type="compositionally biased region" description="Basic and acidic residues" evidence="16">
    <location>
        <begin position="130"/>
        <end position="139"/>
    </location>
</feature>
<evidence type="ECO:0000256" key="10">
    <source>
        <dbReference type="ARBA" id="ARBA00022801"/>
    </source>
</evidence>
<dbReference type="PANTHER" id="PTHR11731">
    <property type="entry name" value="PROTEASE FAMILY S9B,C DIPEPTIDYL-PEPTIDASE IV-RELATED"/>
    <property type="match status" value="1"/>
</dbReference>
<dbReference type="InterPro" id="IPR002469">
    <property type="entry name" value="Peptidase_S9B_N"/>
</dbReference>
<evidence type="ECO:0000256" key="17">
    <source>
        <dbReference type="SAM" id="Phobius"/>
    </source>
</evidence>
<gene>
    <name evidence="20" type="ORF">H2200_002540</name>
</gene>
<dbReference type="Gene3D" id="2.140.10.30">
    <property type="entry name" value="Dipeptidylpeptidase IV, N-terminal domain"/>
    <property type="match status" value="1"/>
</dbReference>
<feature type="compositionally biased region" description="Basic and acidic residues" evidence="16">
    <location>
        <begin position="165"/>
        <end position="174"/>
    </location>
</feature>
<dbReference type="GO" id="GO:0005886">
    <property type="term" value="C:plasma membrane"/>
    <property type="evidence" value="ECO:0007669"/>
    <property type="project" value="TreeGrafter"/>
</dbReference>
<evidence type="ECO:0000256" key="13">
    <source>
        <dbReference type="ARBA" id="ARBA00022989"/>
    </source>
</evidence>
<evidence type="ECO:0000256" key="1">
    <source>
        <dbReference type="ARBA" id="ARBA00001257"/>
    </source>
</evidence>